<dbReference type="RefSeq" id="XP_019641186.1">
    <property type="nucleotide sequence ID" value="XM_019785627.1"/>
</dbReference>
<keyword evidence="12" id="KW-1185">Reference proteome</keyword>
<evidence type="ECO:0000256" key="3">
    <source>
        <dbReference type="ARBA" id="ARBA00022737"/>
    </source>
</evidence>
<dbReference type="SMART" id="SM00397">
    <property type="entry name" value="t_SNARE"/>
    <property type="match status" value="2"/>
</dbReference>
<dbReference type="SUPFAM" id="SSF58038">
    <property type="entry name" value="SNARE fusion complex"/>
    <property type="match status" value="2"/>
</dbReference>
<evidence type="ECO:0000313" key="13">
    <source>
        <dbReference type="RefSeq" id="XP_019641185.1"/>
    </source>
</evidence>
<evidence type="ECO:0000256" key="9">
    <source>
        <dbReference type="RuleBase" id="RU003496"/>
    </source>
</evidence>
<keyword evidence="2" id="KW-0771">Synaptosome</keyword>
<dbReference type="FunFam" id="1.20.5.110:FF:000018">
    <property type="entry name" value="Synaptosomal-associated protein"/>
    <property type="match status" value="1"/>
</dbReference>
<evidence type="ECO:0000259" key="11">
    <source>
        <dbReference type="PROSITE" id="PS50192"/>
    </source>
</evidence>
<dbReference type="GO" id="GO:0005886">
    <property type="term" value="C:plasma membrane"/>
    <property type="evidence" value="ECO:0007669"/>
    <property type="project" value="TreeGrafter"/>
</dbReference>
<dbReference type="InterPro" id="IPR000928">
    <property type="entry name" value="SNAP-25_dom"/>
</dbReference>
<dbReference type="AlphaFoldDB" id="A0A6P4ZIZ6"/>
<comment type="function">
    <text evidence="7">Essential component of the high affinity receptor for the general membrane fusion machinery and an important regulator of transport vesicle docking and fusion.</text>
</comment>
<evidence type="ECO:0000313" key="12">
    <source>
        <dbReference type="Proteomes" id="UP000515135"/>
    </source>
</evidence>
<evidence type="ECO:0000256" key="4">
    <source>
        <dbReference type="ARBA" id="ARBA00023018"/>
    </source>
</evidence>
<sequence>MATEEDMRDELYNMQQKIDQTTDDSLESTRRMLQMAEESQDVGIKTLVMLDEQGEQLDRVEEGLDRINEDMRQAERNLTNLEKCCGLCVCPWKKWRSFEKNSSYQQAFKSGEDGKIVTSQPVRMSDDRHGPQVSGDYITRVTNDAREDEMNENLTQVGGIIGNLKHMAMDMGNELDMQNTQLDRIETKADSNVDRIQLADKRANKVLRKQ</sequence>
<reference evidence="13 14" key="1">
    <citation type="submission" date="2025-04" db="UniProtKB">
        <authorList>
            <consortium name="RefSeq"/>
        </authorList>
    </citation>
    <scope>IDENTIFICATION</scope>
    <source>
        <tissue evidence="13 14">Gonad</tissue>
    </source>
</reference>
<evidence type="ECO:0000256" key="8">
    <source>
        <dbReference type="ARBA" id="ARBA00065910"/>
    </source>
</evidence>
<dbReference type="Gene3D" id="1.20.5.110">
    <property type="match status" value="2"/>
</dbReference>
<evidence type="ECO:0000256" key="5">
    <source>
        <dbReference type="ARBA" id="ARBA00023054"/>
    </source>
</evidence>
<accession>A0A6P4ZIZ6</accession>
<dbReference type="Proteomes" id="UP000515135">
    <property type="component" value="Unplaced"/>
</dbReference>
<feature type="domain" description="T-SNARE coiled-coil homology" evidence="11">
    <location>
        <begin position="144"/>
        <end position="206"/>
    </location>
</feature>
<dbReference type="GO" id="GO:0005484">
    <property type="term" value="F:SNAP receptor activity"/>
    <property type="evidence" value="ECO:0007669"/>
    <property type="project" value="TreeGrafter"/>
</dbReference>
<protein>
    <recommendedName>
        <fullName evidence="9">Synaptosomal-associated protein</fullName>
    </recommendedName>
</protein>
<dbReference type="OrthoDB" id="19261at2759"/>
<feature type="coiled-coil region" evidence="10">
    <location>
        <begin position="50"/>
        <end position="84"/>
    </location>
</feature>
<dbReference type="InterPro" id="IPR000727">
    <property type="entry name" value="T_SNARE_dom"/>
</dbReference>
<dbReference type="PANTHER" id="PTHR19305:SF14">
    <property type="entry name" value="SYNAPTOSOMAL-ASSOCIATED PROTEIN-RELATED"/>
    <property type="match status" value="1"/>
</dbReference>
<evidence type="ECO:0000256" key="7">
    <source>
        <dbReference type="ARBA" id="ARBA00053876"/>
    </source>
</evidence>
<keyword evidence="3" id="KW-0677">Repeat</keyword>
<dbReference type="GO" id="GO:0031629">
    <property type="term" value="P:synaptic vesicle fusion to presynaptic active zone membrane"/>
    <property type="evidence" value="ECO:0007669"/>
    <property type="project" value="TreeGrafter"/>
</dbReference>
<evidence type="ECO:0000313" key="14">
    <source>
        <dbReference type="RefSeq" id="XP_019641186.1"/>
    </source>
</evidence>
<dbReference type="RefSeq" id="XP_019641185.1">
    <property type="nucleotide sequence ID" value="XM_019785626.1"/>
</dbReference>
<dbReference type="CDD" id="cd15885">
    <property type="entry name" value="SNARE_SNAP25C"/>
    <property type="match status" value="1"/>
</dbReference>
<dbReference type="FunFam" id="1.20.5.110:FF:000007">
    <property type="entry name" value="Synaptosomal-associated protein"/>
    <property type="match status" value="1"/>
</dbReference>
<comment type="subunit">
    <text evidence="8">Homotetramer (via coiled-coil domain), also forms heterotetramers with STX4 and VAMP3. Found in a complex with VAMP8 and STX1A. Found in a complex with VAMP8 and STX4 in pancreas. Interacts simultaneously with SNAPIN and SYN4. Interacts with STX1A. Interacts with STX12. Interacts tightly to multiple syntaxins and synaptobrevins/VAMPs. Interacts with ZDHHC13 (via ANK repeats). Interacts with ZDHHC17 (via ANK repeats).</text>
</comment>
<dbReference type="CDD" id="cd15889">
    <property type="entry name" value="SNARE_SNAP25N_23N"/>
    <property type="match status" value="1"/>
</dbReference>
<dbReference type="PROSITE" id="PS50192">
    <property type="entry name" value="T_SNARE"/>
    <property type="match status" value="2"/>
</dbReference>
<comment type="subcellular location">
    <subcellularLocation>
        <location evidence="6">Synapse</location>
        <location evidence="6">Synaptosome</location>
    </subcellularLocation>
</comment>
<keyword evidence="5 10" id="KW-0175">Coiled coil</keyword>
<evidence type="ECO:0000256" key="6">
    <source>
        <dbReference type="ARBA" id="ARBA00034102"/>
    </source>
</evidence>
<name>A0A6P4ZIZ6_BRABE</name>
<dbReference type="GeneID" id="109482790"/>
<dbReference type="Pfam" id="PF00835">
    <property type="entry name" value="SNAP-25"/>
    <property type="match status" value="1"/>
</dbReference>
<evidence type="ECO:0000256" key="10">
    <source>
        <dbReference type="SAM" id="Coils"/>
    </source>
</evidence>
<evidence type="ECO:0000256" key="2">
    <source>
        <dbReference type="ARBA" id="ARBA00022599"/>
    </source>
</evidence>
<dbReference type="GO" id="GO:0016082">
    <property type="term" value="P:synaptic vesicle priming"/>
    <property type="evidence" value="ECO:0007669"/>
    <property type="project" value="TreeGrafter"/>
</dbReference>
<dbReference type="KEGG" id="bbel:109482790"/>
<gene>
    <name evidence="13 14" type="primary">LOC109482790</name>
</gene>
<dbReference type="GO" id="GO:0043005">
    <property type="term" value="C:neuron projection"/>
    <property type="evidence" value="ECO:0007669"/>
    <property type="project" value="UniProtKB-KW"/>
</dbReference>
<dbReference type="GO" id="GO:0019905">
    <property type="term" value="F:syntaxin binding"/>
    <property type="evidence" value="ECO:0007669"/>
    <property type="project" value="TreeGrafter"/>
</dbReference>
<proteinExistence type="inferred from homology"/>
<keyword evidence="4" id="KW-0770">Synapse</keyword>
<comment type="similarity">
    <text evidence="1 9">Belongs to the SNAP-25 family.</text>
</comment>
<dbReference type="PANTHER" id="PTHR19305">
    <property type="entry name" value="SYNAPTOSOMAL ASSOCIATED PROTEIN"/>
    <property type="match status" value="1"/>
</dbReference>
<organism evidence="12 13">
    <name type="scientific">Branchiostoma belcheri</name>
    <name type="common">Amphioxus</name>
    <dbReference type="NCBI Taxonomy" id="7741"/>
    <lineage>
        <taxon>Eukaryota</taxon>
        <taxon>Metazoa</taxon>
        <taxon>Chordata</taxon>
        <taxon>Cephalochordata</taxon>
        <taxon>Leptocardii</taxon>
        <taxon>Amphioxiformes</taxon>
        <taxon>Branchiostomatidae</taxon>
        <taxon>Branchiostoma</taxon>
    </lineage>
</organism>
<dbReference type="GO" id="GO:0031201">
    <property type="term" value="C:SNARE complex"/>
    <property type="evidence" value="ECO:0007669"/>
    <property type="project" value="TreeGrafter"/>
</dbReference>
<dbReference type="GO" id="GO:0098793">
    <property type="term" value="C:presynapse"/>
    <property type="evidence" value="ECO:0007669"/>
    <property type="project" value="GOC"/>
</dbReference>
<feature type="domain" description="T-SNARE coiled-coil homology" evidence="11">
    <location>
        <begin position="19"/>
        <end position="81"/>
    </location>
</feature>
<evidence type="ECO:0000256" key="1">
    <source>
        <dbReference type="ARBA" id="ARBA00009480"/>
    </source>
</evidence>